<dbReference type="GO" id="GO:0006355">
    <property type="term" value="P:regulation of DNA-templated transcription"/>
    <property type="evidence" value="ECO:0007669"/>
    <property type="project" value="InterPro"/>
</dbReference>
<gene>
    <name evidence="3" type="ORF">S01H1_58114</name>
</gene>
<dbReference type="GO" id="GO:0000160">
    <property type="term" value="P:phosphorelay signal transduction system"/>
    <property type="evidence" value="ECO:0007669"/>
    <property type="project" value="InterPro"/>
</dbReference>
<proteinExistence type="predicted"/>
<dbReference type="InterPro" id="IPR016032">
    <property type="entry name" value="Sig_transdc_resp-reg_C-effctor"/>
</dbReference>
<comment type="caution">
    <text evidence="3">The sequence shown here is derived from an EMBL/GenBank/DDBJ whole genome shotgun (WGS) entry which is preliminary data.</text>
</comment>
<evidence type="ECO:0000313" key="3">
    <source>
        <dbReference type="EMBL" id="GAG16995.1"/>
    </source>
</evidence>
<dbReference type="Pfam" id="PF00486">
    <property type="entry name" value="Trans_reg_C"/>
    <property type="match status" value="1"/>
</dbReference>
<dbReference type="SUPFAM" id="SSF46894">
    <property type="entry name" value="C-terminal effector domain of the bipartite response regulators"/>
    <property type="match status" value="1"/>
</dbReference>
<organism evidence="3">
    <name type="scientific">marine sediment metagenome</name>
    <dbReference type="NCBI Taxonomy" id="412755"/>
    <lineage>
        <taxon>unclassified sequences</taxon>
        <taxon>metagenomes</taxon>
        <taxon>ecological metagenomes</taxon>
    </lineage>
</organism>
<protein>
    <recommendedName>
        <fullName evidence="2">OmpR/PhoB-type domain-containing protein</fullName>
    </recommendedName>
</protein>
<dbReference type="PROSITE" id="PS51755">
    <property type="entry name" value="OMPR_PHOB"/>
    <property type="match status" value="1"/>
</dbReference>
<reference evidence="3" key="1">
    <citation type="journal article" date="2014" name="Front. Microbiol.">
        <title>High frequency of phylogenetically diverse reductive dehalogenase-homologous genes in deep subseafloor sedimentary metagenomes.</title>
        <authorList>
            <person name="Kawai M."/>
            <person name="Futagami T."/>
            <person name="Toyoda A."/>
            <person name="Takaki Y."/>
            <person name="Nishi S."/>
            <person name="Hori S."/>
            <person name="Arai W."/>
            <person name="Tsubouchi T."/>
            <person name="Morono Y."/>
            <person name="Uchiyama I."/>
            <person name="Ito T."/>
            <person name="Fujiyama A."/>
            <person name="Inagaki F."/>
            <person name="Takami H."/>
        </authorList>
    </citation>
    <scope>NUCLEOTIDE SEQUENCE</scope>
    <source>
        <strain evidence="3">Expedition CK06-06</strain>
    </source>
</reference>
<dbReference type="CDD" id="cd00383">
    <property type="entry name" value="trans_reg_C"/>
    <property type="match status" value="1"/>
</dbReference>
<evidence type="ECO:0000259" key="2">
    <source>
        <dbReference type="PROSITE" id="PS51755"/>
    </source>
</evidence>
<dbReference type="EMBL" id="BARS01037941">
    <property type="protein sequence ID" value="GAG16995.1"/>
    <property type="molecule type" value="Genomic_DNA"/>
</dbReference>
<keyword evidence="1" id="KW-0238">DNA-binding</keyword>
<dbReference type="AlphaFoldDB" id="X0VFD4"/>
<evidence type="ECO:0000256" key="1">
    <source>
        <dbReference type="ARBA" id="ARBA00023125"/>
    </source>
</evidence>
<accession>X0VFD4</accession>
<name>X0VFD4_9ZZZZ</name>
<dbReference type="InterPro" id="IPR001867">
    <property type="entry name" value="OmpR/PhoB-type_DNA-bd"/>
</dbReference>
<feature type="domain" description="OmpR/PhoB-type" evidence="2">
    <location>
        <begin position="1"/>
        <end position="86"/>
    </location>
</feature>
<sequence>MRLEVGDISVCLTPKQASLLEMLITQPGRAFSDTSILKHVWEESAYANSSDVKQQIYLIRKRLRSAGLDAAAILTTVPGVGYKLVITRNDGTVDALSTDHPH</sequence>
<dbReference type="InterPro" id="IPR036388">
    <property type="entry name" value="WH-like_DNA-bd_sf"/>
</dbReference>
<dbReference type="SMART" id="SM00862">
    <property type="entry name" value="Trans_reg_C"/>
    <property type="match status" value="1"/>
</dbReference>
<dbReference type="GO" id="GO:0003677">
    <property type="term" value="F:DNA binding"/>
    <property type="evidence" value="ECO:0007669"/>
    <property type="project" value="UniProtKB-KW"/>
</dbReference>
<dbReference type="Gene3D" id="1.10.10.10">
    <property type="entry name" value="Winged helix-like DNA-binding domain superfamily/Winged helix DNA-binding domain"/>
    <property type="match status" value="1"/>
</dbReference>